<reference evidence="1 2" key="1">
    <citation type="journal article" date="2016" name="Nat. Commun.">
        <title>Thousands of microbial genomes shed light on interconnected biogeochemical processes in an aquifer system.</title>
        <authorList>
            <person name="Anantharaman K."/>
            <person name="Brown C.T."/>
            <person name="Hug L.A."/>
            <person name="Sharon I."/>
            <person name="Castelle C.J."/>
            <person name="Probst A.J."/>
            <person name="Thomas B.C."/>
            <person name="Singh A."/>
            <person name="Wilkins M.J."/>
            <person name="Karaoz U."/>
            <person name="Brodie E.L."/>
            <person name="Williams K.H."/>
            <person name="Hubbard S.S."/>
            <person name="Banfield J.F."/>
        </authorList>
    </citation>
    <scope>NUCLEOTIDE SEQUENCE [LARGE SCALE GENOMIC DNA]</scope>
</reference>
<dbReference type="SUPFAM" id="SSF143100">
    <property type="entry name" value="TTHA1013/TTHA0281-like"/>
    <property type="match status" value="1"/>
</dbReference>
<dbReference type="InterPro" id="IPR035069">
    <property type="entry name" value="TTHA1013/TTHA0281-like"/>
</dbReference>
<proteinExistence type="predicted"/>
<organism evidence="1 2">
    <name type="scientific">Candidatus Curtissbacteria bacterium RIFCSPHIGHO2_01_FULL_41_13</name>
    <dbReference type="NCBI Taxonomy" id="1797745"/>
    <lineage>
        <taxon>Bacteria</taxon>
        <taxon>Candidatus Curtissiibacteriota</taxon>
    </lineage>
</organism>
<dbReference type="EMBL" id="MFBA01000011">
    <property type="protein sequence ID" value="OGD85888.1"/>
    <property type="molecule type" value="Genomic_DNA"/>
</dbReference>
<dbReference type="Proteomes" id="UP000177069">
    <property type="component" value="Unassembled WGS sequence"/>
</dbReference>
<protein>
    <recommendedName>
        <fullName evidence="3">HicB-like antitoxin of toxin-antitoxin system domain-containing protein</fullName>
    </recommendedName>
</protein>
<dbReference type="AlphaFoldDB" id="A0A1F5G226"/>
<name>A0A1F5G226_9BACT</name>
<sequence>MQEKVLNYRVIIESEKMGKKTVYNAYCPTLGVADYGDSIDEVLKSIKDGIELALGYLKDEGKEIPVDSPNAMVATTEVKAPVGSKIVAA</sequence>
<evidence type="ECO:0008006" key="3">
    <source>
        <dbReference type="Google" id="ProtNLM"/>
    </source>
</evidence>
<dbReference type="Gene3D" id="3.30.160.250">
    <property type="match status" value="1"/>
</dbReference>
<gene>
    <name evidence="1" type="ORF">A2696_03460</name>
</gene>
<accession>A0A1F5G226</accession>
<comment type="caution">
    <text evidence="1">The sequence shown here is derived from an EMBL/GenBank/DDBJ whole genome shotgun (WGS) entry which is preliminary data.</text>
</comment>
<evidence type="ECO:0000313" key="2">
    <source>
        <dbReference type="Proteomes" id="UP000177069"/>
    </source>
</evidence>
<evidence type="ECO:0000313" key="1">
    <source>
        <dbReference type="EMBL" id="OGD85888.1"/>
    </source>
</evidence>